<dbReference type="GO" id="GO:0051028">
    <property type="term" value="P:mRNA transport"/>
    <property type="evidence" value="ECO:0007669"/>
    <property type="project" value="UniProtKB-UniRule"/>
</dbReference>
<evidence type="ECO:0000256" key="2">
    <source>
        <dbReference type="ARBA" id="ARBA00022448"/>
    </source>
</evidence>
<dbReference type="InterPro" id="IPR012677">
    <property type="entry name" value="Nucleotide-bd_a/b_plait_sf"/>
</dbReference>
<evidence type="ECO:0000259" key="10">
    <source>
        <dbReference type="PROSITE" id="PS51472"/>
    </source>
</evidence>
<evidence type="ECO:0000256" key="3">
    <source>
        <dbReference type="ARBA" id="ARBA00022816"/>
    </source>
</evidence>
<gene>
    <name evidence="11" type="ORF">CANVERA_P4013</name>
</gene>
<evidence type="ECO:0000256" key="8">
    <source>
        <dbReference type="PROSITE-ProRule" id="PRU00804"/>
    </source>
</evidence>
<feature type="region of interest" description="Disordered" evidence="9">
    <location>
        <begin position="14"/>
        <end position="60"/>
    </location>
</feature>
<evidence type="ECO:0000256" key="4">
    <source>
        <dbReference type="ARBA" id="ARBA00022927"/>
    </source>
</evidence>
<evidence type="ECO:0000313" key="11">
    <source>
        <dbReference type="EMBL" id="CAI5759501.1"/>
    </source>
</evidence>
<keyword evidence="7 8" id="KW-0539">Nucleus</keyword>
<evidence type="ECO:0000256" key="1">
    <source>
        <dbReference type="ARBA" id="ARBA00004567"/>
    </source>
</evidence>
<proteinExistence type="predicted"/>
<dbReference type="PANTHER" id="PTHR21527">
    <property type="entry name" value="NUCLEOPORIN NUP35"/>
    <property type="match status" value="1"/>
</dbReference>
<dbReference type="GO" id="GO:0003676">
    <property type="term" value="F:nucleic acid binding"/>
    <property type="evidence" value="ECO:0007669"/>
    <property type="project" value="InterPro"/>
</dbReference>
<evidence type="ECO:0000256" key="9">
    <source>
        <dbReference type="SAM" id="MobiDB-lite"/>
    </source>
</evidence>
<accession>A0A9W4TYG6</accession>
<keyword evidence="6 8" id="KW-0906">Nuclear pore complex</keyword>
<dbReference type="EMBL" id="CANTUO010000004">
    <property type="protein sequence ID" value="CAI5759501.1"/>
    <property type="molecule type" value="Genomic_DNA"/>
</dbReference>
<keyword evidence="12" id="KW-1185">Reference proteome</keyword>
<dbReference type="GO" id="GO:0006999">
    <property type="term" value="P:nuclear pore organization"/>
    <property type="evidence" value="ECO:0007669"/>
    <property type="project" value="TreeGrafter"/>
</dbReference>
<protein>
    <recommendedName>
        <fullName evidence="10">RRM Nup35-type domain-containing protein</fullName>
    </recommendedName>
</protein>
<dbReference type="Gene3D" id="3.30.70.330">
    <property type="match status" value="1"/>
</dbReference>
<dbReference type="Pfam" id="PF05172">
    <property type="entry name" value="RRM_Nup35"/>
    <property type="match status" value="1"/>
</dbReference>
<dbReference type="InterPro" id="IPR035979">
    <property type="entry name" value="RBD_domain_sf"/>
</dbReference>
<sequence length="445" mass="50894">MSSFQINQPLSLISSNSQLQQGNVNNSPPSSSSSQSNQPQFNQQSQQQQQIQSSSSSSQPIWFQNNLKKRTIPNHLIPKKKPSFQLTNNDSNSNKQELIKLKKSNQSLINSDQFNILSFSNNKDSKKLLSLGSLLDNQSTNSGIFDNSFDLTKVDETINESNEVQEFNDDLPPIKSIYELNEEINQFKNEFKKDFLKESFLNKDPKNFNNVFNKTNKQDILNKQHEKNLTTLDNNCAIIVFGYPESLSLQVIQYFKTFGNILEKFEINKILNDGDISINQINKNLTGLTEKDNQNIPIFTGNNWIKLTFDSLNSALLALQENGTVFNGALLGVVPYHKNTVEKLEKRLLKKDEDLSNENLNLFLQQQQNQNQYLNQTESTIPPSSDSMSNQNYINKLDIKEGSQFFINPENEKNHTKVDNNNDKNKEKLTLISTLSKYIFGFHDL</sequence>
<dbReference type="OrthoDB" id="1733656at2759"/>
<dbReference type="GO" id="GO:0017056">
    <property type="term" value="F:structural constituent of nuclear pore"/>
    <property type="evidence" value="ECO:0007669"/>
    <property type="project" value="TreeGrafter"/>
</dbReference>
<comment type="caution">
    <text evidence="11">The sequence shown here is derived from an EMBL/GenBank/DDBJ whole genome shotgun (WGS) entry which is preliminary data.</text>
</comment>
<dbReference type="PROSITE" id="PS51472">
    <property type="entry name" value="RRM_NUP35"/>
    <property type="match status" value="1"/>
</dbReference>
<organism evidence="11 12">
    <name type="scientific">Candida verbasci</name>
    <dbReference type="NCBI Taxonomy" id="1227364"/>
    <lineage>
        <taxon>Eukaryota</taxon>
        <taxon>Fungi</taxon>
        <taxon>Dikarya</taxon>
        <taxon>Ascomycota</taxon>
        <taxon>Saccharomycotina</taxon>
        <taxon>Pichiomycetes</taxon>
        <taxon>Debaryomycetaceae</taxon>
        <taxon>Candida/Lodderomyces clade</taxon>
        <taxon>Candida</taxon>
    </lineage>
</organism>
<keyword evidence="2 8" id="KW-0813">Transport</keyword>
<dbReference type="GO" id="GO:0005543">
    <property type="term" value="F:phospholipid binding"/>
    <property type="evidence" value="ECO:0007669"/>
    <property type="project" value="TreeGrafter"/>
</dbReference>
<reference evidence="11" key="1">
    <citation type="submission" date="2022-12" db="EMBL/GenBank/DDBJ databases">
        <authorList>
            <person name="Brejova B."/>
        </authorList>
    </citation>
    <scope>NUCLEOTIDE SEQUENCE</scope>
</reference>
<keyword evidence="3 8" id="KW-0509">mRNA transport</keyword>
<keyword evidence="5" id="KW-0811">Translocation</keyword>
<dbReference type="SUPFAM" id="SSF54928">
    <property type="entry name" value="RNA-binding domain, RBD"/>
    <property type="match status" value="1"/>
</dbReference>
<comment type="subcellular location">
    <subcellularLocation>
        <location evidence="1">Nucleus</location>
        <location evidence="1">Nuclear pore complex</location>
    </subcellularLocation>
</comment>
<keyword evidence="4" id="KW-0653">Protein transport</keyword>
<evidence type="ECO:0000256" key="7">
    <source>
        <dbReference type="ARBA" id="ARBA00023242"/>
    </source>
</evidence>
<dbReference type="AlphaFoldDB" id="A0A9W4TYG6"/>
<dbReference type="Proteomes" id="UP001152885">
    <property type="component" value="Unassembled WGS sequence"/>
</dbReference>
<dbReference type="InterPro" id="IPR007846">
    <property type="entry name" value="RRM_NUP35_dom"/>
</dbReference>
<name>A0A9W4TYG6_9ASCO</name>
<dbReference type="GO" id="GO:0044613">
    <property type="term" value="C:nuclear pore central transport channel"/>
    <property type="evidence" value="ECO:0007669"/>
    <property type="project" value="TreeGrafter"/>
</dbReference>
<evidence type="ECO:0000256" key="5">
    <source>
        <dbReference type="ARBA" id="ARBA00023010"/>
    </source>
</evidence>
<feature type="domain" description="RRM Nup35-type" evidence="10">
    <location>
        <begin position="232"/>
        <end position="343"/>
    </location>
</feature>
<dbReference type="PANTHER" id="PTHR21527:SF6">
    <property type="entry name" value="NUCLEOPORIN NUP35"/>
    <property type="match status" value="1"/>
</dbReference>
<evidence type="ECO:0000313" key="12">
    <source>
        <dbReference type="Proteomes" id="UP001152885"/>
    </source>
</evidence>
<dbReference type="GO" id="GO:0006607">
    <property type="term" value="P:NLS-bearing protein import into nucleus"/>
    <property type="evidence" value="ECO:0007669"/>
    <property type="project" value="TreeGrafter"/>
</dbReference>
<dbReference type="GO" id="GO:0044615">
    <property type="term" value="C:nuclear pore nuclear basket"/>
    <property type="evidence" value="ECO:0007669"/>
    <property type="project" value="TreeGrafter"/>
</dbReference>
<evidence type="ECO:0000256" key="6">
    <source>
        <dbReference type="ARBA" id="ARBA00023132"/>
    </source>
</evidence>